<protein>
    <recommendedName>
        <fullName evidence="5">Protein kinase domain-containing protein</fullName>
    </recommendedName>
</protein>
<evidence type="ECO:0000256" key="3">
    <source>
        <dbReference type="ARBA" id="ARBA00022777"/>
    </source>
</evidence>
<feature type="non-terminal residue" evidence="6">
    <location>
        <position position="1"/>
    </location>
</feature>
<feature type="domain" description="Protein kinase" evidence="5">
    <location>
        <begin position="42"/>
        <end position="321"/>
    </location>
</feature>
<keyword evidence="1" id="KW-0808">Transferase</keyword>
<dbReference type="PANTHER" id="PTHR44329">
    <property type="entry name" value="SERINE/THREONINE-PROTEIN KINASE TNNI3K-RELATED"/>
    <property type="match status" value="1"/>
</dbReference>
<gene>
    <name evidence="6" type="ORF">RDB_LOCUS194216</name>
</gene>
<dbReference type="PROSITE" id="PS00108">
    <property type="entry name" value="PROTEIN_KINASE_ST"/>
    <property type="match status" value="1"/>
</dbReference>
<dbReference type="Gene3D" id="1.10.510.10">
    <property type="entry name" value="Transferase(Phosphotransferase) domain 1"/>
    <property type="match status" value="1"/>
</dbReference>
<name>A0A8H3HQV6_9AGAM</name>
<dbReference type="GO" id="GO:0004674">
    <property type="term" value="F:protein serine/threonine kinase activity"/>
    <property type="evidence" value="ECO:0007669"/>
    <property type="project" value="TreeGrafter"/>
</dbReference>
<dbReference type="Pfam" id="PF00069">
    <property type="entry name" value="Pkinase"/>
    <property type="match status" value="1"/>
</dbReference>
<accession>A0A8H3HQV6</accession>
<dbReference type="InterPro" id="IPR008271">
    <property type="entry name" value="Ser/Thr_kinase_AS"/>
</dbReference>
<evidence type="ECO:0000313" key="6">
    <source>
        <dbReference type="EMBL" id="CAE6539690.1"/>
    </source>
</evidence>
<dbReference type="SUPFAM" id="SSF56112">
    <property type="entry name" value="Protein kinase-like (PK-like)"/>
    <property type="match status" value="1"/>
</dbReference>
<keyword evidence="4" id="KW-0067">ATP-binding</keyword>
<dbReference type="EMBL" id="CAJMWT010009745">
    <property type="protein sequence ID" value="CAE6539690.1"/>
    <property type="molecule type" value="Genomic_DNA"/>
</dbReference>
<keyword evidence="2" id="KW-0547">Nucleotide-binding</keyword>
<dbReference type="PROSITE" id="PS50011">
    <property type="entry name" value="PROTEIN_KINASE_DOM"/>
    <property type="match status" value="1"/>
</dbReference>
<dbReference type="GO" id="GO:0005524">
    <property type="term" value="F:ATP binding"/>
    <property type="evidence" value="ECO:0007669"/>
    <property type="project" value="UniProtKB-KW"/>
</dbReference>
<dbReference type="InterPro" id="IPR000719">
    <property type="entry name" value="Prot_kinase_dom"/>
</dbReference>
<dbReference type="InterPro" id="IPR051681">
    <property type="entry name" value="Ser/Thr_Kinases-Pseudokinases"/>
</dbReference>
<evidence type="ECO:0000256" key="2">
    <source>
        <dbReference type="ARBA" id="ARBA00022741"/>
    </source>
</evidence>
<keyword evidence="3" id="KW-0418">Kinase</keyword>
<evidence type="ECO:0000259" key="5">
    <source>
        <dbReference type="PROSITE" id="PS50011"/>
    </source>
</evidence>
<evidence type="ECO:0000256" key="4">
    <source>
        <dbReference type="ARBA" id="ARBA00022840"/>
    </source>
</evidence>
<dbReference type="PANTHER" id="PTHR44329:SF288">
    <property type="entry name" value="MITOGEN-ACTIVATED PROTEIN KINASE KINASE KINASE 20"/>
    <property type="match status" value="1"/>
</dbReference>
<reference evidence="6" key="1">
    <citation type="submission" date="2021-01" db="EMBL/GenBank/DDBJ databases">
        <authorList>
            <person name="Kaushik A."/>
        </authorList>
    </citation>
    <scope>NUCLEOTIDE SEQUENCE</scope>
    <source>
        <strain evidence="6">AG2-2IIIB</strain>
    </source>
</reference>
<evidence type="ECO:0000256" key="1">
    <source>
        <dbReference type="ARBA" id="ARBA00022679"/>
    </source>
</evidence>
<dbReference type="InterPro" id="IPR011009">
    <property type="entry name" value="Kinase-like_dom_sf"/>
</dbReference>
<dbReference type="AlphaFoldDB" id="A0A8H3HQV6"/>
<organism evidence="6 7">
    <name type="scientific">Rhizoctonia solani</name>
    <dbReference type="NCBI Taxonomy" id="456999"/>
    <lineage>
        <taxon>Eukaryota</taxon>
        <taxon>Fungi</taxon>
        <taxon>Dikarya</taxon>
        <taxon>Basidiomycota</taxon>
        <taxon>Agaricomycotina</taxon>
        <taxon>Agaricomycetes</taxon>
        <taxon>Cantharellales</taxon>
        <taxon>Ceratobasidiaceae</taxon>
        <taxon>Rhizoctonia</taxon>
    </lineage>
</organism>
<comment type="caution">
    <text evidence="6">The sequence shown here is derived from an EMBL/GenBank/DDBJ whole genome shotgun (WGS) entry which is preliminary data.</text>
</comment>
<sequence>WAIFAGLGGISMSQEYSPTLLSGALGATHDITNFVQITRAAQDLYEEAGLGGSADIFSGKYTKPDGAVTKVAIKCLRVFHVGKDSETQMKRLQKKLVRELEIWRALSGGTNIIQLLGTMNGIGPLPSFVCEFCPWNLQDYLERKTPLPKYTKMMTETLRGLDFMHNLESGPIAHGDIKLSNILVNSDEKALICDFGRSHQSSGAPNQVILSSSSPFAGTVRYMSPELLDPGCARPSLAADMWAYGCVALEILCRIQPYHEITSDAVVAELIRSGQPPSNRPRGPRGSLINDALWSVLSSCWSAQDWRPTAHMFLEELTRLLSRGEVPRSPTLMNVFANFGSEPIPPWPQDIPDLNEELDSNSLLVLSRSLRSTVWMASGWDSQDVVIKVPRLNTNVDNQARHDQLEYVRPLFLQQILIEA</sequence>
<evidence type="ECO:0000313" key="7">
    <source>
        <dbReference type="Proteomes" id="UP000663843"/>
    </source>
</evidence>
<dbReference type="SMART" id="SM00220">
    <property type="entry name" value="S_TKc"/>
    <property type="match status" value="1"/>
</dbReference>
<dbReference type="Proteomes" id="UP000663843">
    <property type="component" value="Unassembled WGS sequence"/>
</dbReference>
<proteinExistence type="predicted"/>